<keyword evidence="1" id="KW-1133">Transmembrane helix</keyword>
<dbReference type="InterPro" id="IPR057699">
    <property type="entry name" value="DUF7939"/>
</dbReference>
<dbReference type="PANTHER" id="PTHR40940:SF1">
    <property type="entry name" value="PROTEIN BATD"/>
    <property type="match status" value="1"/>
</dbReference>
<dbReference type="AlphaFoldDB" id="A0AAU7ZUH2"/>
<sequence>MKRVLLTIFAAFITLAAAAQSPIVQARLEPSHDILVGQPIRMVVTVYVPNYFTGSPDFPEFEIENAIVVLPQDRPTNSNTQIGGVRYAGITETYVIYPQQAGYFHIPREQVAVPYALAPPKSTIAHVPLPTLVFHADLPAAARDLDYFLPTTALTMQQKWSSPMKNLRVGGTIERTVTVTATKMQSMLIPPLQFDAPNGIRVYPEEPIVHDQKTDRGDFVYGRRAQTAKYVVQKEGDYTLPPIELKWWNLSAHRLVTATLPAVHFTAAANTDYVTELPPESEPAPIAPIRHRSLWKQYRSRILITALSGIAGTVLLMMIWRNLPRIRRGLRARRERRQHSETTYFRNLQRACARNNASESYVWLLKWLAVTYPGVSLQQALKRADNPALTSNTNDLGESLFAQSNRDYSWNGKRFAALLREQRKHHRTHLSKHEYLGDLNPE</sequence>
<gene>
    <name evidence="4" type="ORF">RBB77_06660</name>
</gene>
<dbReference type="PANTHER" id="PTHR40940">
    <property type="entry name" value="PROTEIN BATD-RELATED"/>
    <property type="match status" value="1"/>
</dbReference>
<feature type="domain" description="DUF7939" evidence="3">
    <location>
        <begin position="342"/>
        <end position="425"/>
    </location>
</feature>
<evidence type="ECO:0000259" key="3">
    <source>
        <dbReference type="Pfam" id="PF25607"/>
    </source>
</evidence>
<keyword evidence="1" id="KW-0812">Transmembrane</keyword>
<keyword evidence="1" id="KW-0472">Membrane</keyword>
<evidence type="ECO:0000256" key="2">
    <source>
        <dbReference type="SAM" id="SignalP"/>
    </source>
</evidence>
<dbReference type="InterPro" id="IPR025738">
    <property type="entry name" value="BatD"/>
</dbReference>
<evidence type="ECO:0000313" key="4">
    <source>
        <dbReference type="EMBL" id="XCB34567.1"/>
    </source>
</evidence>
<dbReference type="EMBL" id="CP132942">
    <property type="protein sequence ID" value="XCB34567.1"/>
    <property type="molecule type" value="Genomic_DNA"/>
</dbReference>
<feature type="chain" id="PRO_5043907981" description="DUF7939 domain-containing protein" evidence="2">
    <location>
        <begin position="20"/>
        <end position="442"/>
    </location>
</feature>
<reference evidence="4" key="2">
    <citation type="journal article" date="2024" name="Environ. Microbiol.">
        <title>Genome analysis and description of Tunturibacter gen. nov. expands the diversity of Terriglobia in tundra soils.</title>
        <authorList>
            <person name="Messyasz A."/>
            <person name="Mannisto M.K."/>
            <person name="Kerkhof L.J."/>
            <person name="Haggblom M.M."/>
        </authorList>
    </citation>
    <scope>NUCLEOTIDE SEQUENCE</scope>
    <source>
        <strain evidence="4">X5P6</strain>
    </source>
</reference>
<organism evidence="4">
    <name type="scientific">Tunturiibacter psychrotolerans</name>
    <dbReference type="NCBI Taxonomy" id="3069686"/>
    <lineage>
        <taxon>Bacteria</taxon>
        <taxon>Pseudomonadati</taxon>
        <taxon>Acidobacteriota</taxon>
        <taxon>Terriglobia</taxon>
        <taxon>Terriglobales</taxon>
        <taxon>Acidobacteriaceae</taxon>
        <taxon>Tunturiibacter</taxon>
    </lineage>
</organism>
<name>A0AAU7ZUH2_9BACT</name>
<proteinExistence type="predicted"/>
<protein>
    <recommendedName>
        <fullName evidence="3">DUF7939 domain-containing protein</fullName>
    </recommendedName>
</protein>
<dbReference type="Pfam" id="PF25607">
    <property type="entry name" value="DUF7939"/>
    <property type="match status" value="1"/>
</dbReference>
<accession>A0AAU7ZUH2</accession>
<reference evidence="4" key="1">
    <citation type="submission" date="2023-08" db="EMBL/GenBank/DDBJ databases">
        <authorList>
            <person name="Messyasz A."/>
            <person name="Mannisto M.K."/>
            <person name="Kerkhof L.J."/>
            <person name="Haggblom M."/>
        </authorList>
    </citation>
    <scope>NUCLEOTIDE SEQUENCE</scope>
    <source>
        <strain evidence="4">X5P6</strain>
    </source>
</reference>
<feature type="signal peptide" evidence="2">
    <location>
        <begin position="1"/>
        <end position="19"/>
    </location>
</feature>
<keyword evidence="2" id="KW-0732">Signal</keyword>
<dbReference type="KEGG" id="tpsc:RBB77_06660"/>
<evidence type="ECO:0000256" key="1">
    <source>
        <dbReference type="SAM" id="Phobius"/>
    </source>
</evidence>
<feature type="transmembrane region" description="Helical" evidence="1">
    <location>
        <begin position="302"/>
        <end position="323"/>
    </location>
</feature>
<dbReference type="RefSeq" id="WP_353065831.1">
    <property type="nucleotide sequence ID" value="NZ_CP132942.1"/>
</dbReference>